<feature type="transmembrane region" description="Helical" evidence="2">
    <location>
        <begin position="40"/>
        <end position="58"/>
    </location>
</feature>
<evidence type="ECO:0000313" key="3">
    <source>
        <dbReference type="EMBL" id="WAE73940.1"/>
    </source>
</evidence>
<keyword evidence="4" id="KW-1185">Reference proteome</keyword>
<dbReference type="EMBL" id="CP113264">
    <property type="protein sequence ID" value="WAE73940.1"/>
    <property type="molecule type" value="Genomic_DNA"/>
</dbReference>
<feature type="transmembrane region" description="Helical" evidence="2">
    <location>
        <begin position="6"/>
        <end position="33"/>
    </location>
</feature>
<gene>
    <name evidence="3" type="ORF">OUQ99_02085</name>
</gene>
<feature type="region of interest" description="Disordered" evidence="1">
    <location>
        <begin position="105"/>
        <end position="126"/>
    </location>
</feature>
<proteinExistence type="predicted"/>
<name>A0ABY6YQ52_9ACTN</name>
<protein>
    <recommendedName>
        <fullName evidence="5">Major facilitator superfamily (MFS) profile domain-containing protein</fullName>
    </recommendedName>
</protein>
<keyword evidence="2" id="KW-0812">Transmembrane</keyword>
<keyword evidence="2" id="KW-1133">Transmembrane helix</keyword>
<evidence type="ECO:0000256" key="1">
    <source>
        <dbReference type="SAM" id="MobiDB-lite"/>
    </source>
</evidence>
<evidence type="ECO:0000256" key="2">
    <source>
        <dbReference type="SAM" id="Phobius"/>
    </source>
</evidence>
<feature type="compositionally biased region" description="Pro residues" evidence="1">
    <location>
        <begin position="108"/>
        <end position="126"/>
    </location>
</feature>
<feature type="transmembrane region" description="Helical" evidence="2">
    <location>
        <begin position="78"/>
        <end position="99"/>
    </location>
</feature>
<sequence length="126" mass="12579">MSSTPLLTVLLSALTVLLFAVLGLVVLVLAFAVPSGRKGLVAASGSLITVGALLGGLVRAGGHYVFTDPGYGAVPPLLFTLVSLVPGLVSAAGLLLLVVAATRRVPDPHGPPGTPHPPVPPTHRAS</sequence>
<evidence type="ECO:0008006" key="5">
    <source>
        <dbReference type="Google" id="ProtNLM"/>
    </source>
</evidence>
<dbReference type="RefSeq" id="WP_267947720.1">
    <property type="nucleotide sequence ID" value="NZ_CP113264.1"/>
</dbReference>
<accession>A0ABY6YQ52</accession>
<keyword evidence="2" id="KW-0472">Membrane</keyword>
<organism evidence="3 4">
    <name type="scientific">Streptomonospora nanhaiensis</name>
    <dbReference type="NCBI Taxonomy" id="1323731"/>
    <lineage>
        <taxon>Bacteria</taxon>
        <taxon>Bacillati</taxon>
        <taxon>Actinomycetota</taxon>
        <taxon>Actinomycetes</taxon>
        <taxon>Streptosporangiales</taxon>
        <taxon>Nocardiopsidaceae</taxon>
        <taxon>Streptomonospora</taxon>
    </lineage>
</organism>
<evidence type="ECO:0000313" key="4">
    <source>
        <dbReference type="Proteomes" id="UP001156498"/>
    </source>
</evidence>
<reference evidence="3 4" key="1">
    <citation type="journal article" date="2013" name="Int. J. Syst. Evol. Microbiol.">
        <title>Description of Streptomonospora sediminis sp. nov. and Streptomonospora nanhaiensis sp. nov., and reclassification of Nocardiopsis arabia Hozzein &amp; Goodfellow 2008 as Streptomonospora arabica comb. nov. and emended description of the genus Streptomonospora.</title>
        <authorList>
            <person name="Zhang D.F."/>
            <person name="Pan H.Q."/>
            <person name="He J."/>
            <person name="Zhang X.M."/>
            <person name="Zhang Y.G."/>
            <person name="Klenk H.P."/>
            <person name="Hu J.C."/>
            <person name="Li W.J."/>
        </authorList>
    </citation>
    <scope>NUCLEOTIDE SEQUENCE [LARGE SCALE GENOMIC DNA]</scope>
    <source>
        <strain evidence="3 4">12A09</strain>
    </source>
</reference>
<dbReference type="Proteomes" id="UP001156498">
    <property type="component" value="Chromosome"/>
</dbReference>